<sequence>MITLQEKYKKRPIRFLELWEKEGWTMKLYGISYKSEYPRKELISKAKELASKTLPSPAVTDNRYGVGFIGIHDGLGASFIFIDWWSDENELNHHVYVASHEHPDEYEYFTPKGLIACCWDLKVLSFERDSWVKTVLDHPSGIPNVKEYLELQLNENV</sequence>
<evidence type="ECO:0000313" key="1">
    <source>
        <dbReference type="EMBL" id="MBB6452521.1"/>
    </source>
</evidence>
<evidence type="ECO:0008006" key="3">
    <source>
        <dbReference type="Google" id="ProtNLM"/>
    </source>
</evidence>
<reference evidence="1 2" key="1">
    <citation type="submission" date="2020-08" db="EMBL/GenBank/DDBJ databases">
        <title>Genomic Encyclopedia of Type Strains, Phase IV (KMG-IV): sequencing the most valuable type-strain genomes for metagenomic binning, comparative biology and taxonomic classification.</title>
        <authorList>
            <person name="Goeker M."/>
        </authorList>
    </citation>
    <scope>NUCLEOTIDE SEQUENCE [LARGE SCALE GENOMIC DNA]</scope>
    <source>
        <strain evidence="1 2">DSM 19612</strain>
    </source>
</reference>
<proteinExistence type="predicted"/>
<name>A0A841PZ46_9BACI</name>
<comment type="caution">
    <text evidence="1">The sequence shown here is derived from an EMBL/GenBank/DDBJ whole genome shotgun (WGS) entry which is preliminary data.</text>
</comment>
<dbReference type="RefSeq" id="WP_221452486.1">
    <property type="nucleotide sequence ID" value="NZ_CADDWK010000002.1"/>
</dbReference>
<dbReference type="AlphaFoldDB" id="A0A841PZ46"/>
<organism evidence="1 2">
    <name type="scientific">Salirhabdus euzebyi</name>
    <dbReference type="NCBI Taxonomy" id="394506"/>
    <lineage>
        <taxon>Bacteria</taxon>
        <taxon>Bacillati</taxon>
        <taxon>Bacillota</taxon>
        <taxon>Bacilli</taxon>
        <taxon>Bacillales</taxon>
        <taxon>Bacillaceae</taxon>
        <taxon>Salirhabdus</taxon>
    </lineage>
</organism>
<evidence type="ECO:0000313" key="2">
    <source>
        <dbReference type="Proteomes" id="UP000581688"/>
    </source>
</evidence>
<protein>
    <recommendedName>
        <fullName evidence="3">Isochorismatase</fullName>
    </recommendedName>
</protein>
<keyword evidence="2" id="KW-1185">Reference proteome</keyword>
<gene>
    <name evidence="1" type="ORF">HNQ94_000966</name>
</gene>
<dbReference type="Proteomes" id="UP000581688">
    <property type="component" value="Unassembled WGS sequence"/>
</dbReference>
<dbReference type="EMBL" id="JACHGH010000002">
    <property type="protein sequence ID" value="MBB6452521.1"/>
    <property type="molecule type" value="Genomic_DNA"/>
</dbReference>
<accession>A0A841PZ46</accession>